<dbReference type="InterPro" id="IPR011063">
    <property type="entry name" value="TilS/TtcA_N"/>
</dbReference>
<dbReference type="PANTHER" id="PTHR43033:SF1">
    <property type="entry name" value="TRNA(ILE)-LYSIDINE SYNTHASE-RELATED"/>
    <property type="match status" value="1"/>
</dbReference>
<dbReference type="SMART" id="SM00977">
    <property type="entry name" value="TilS_C"/>
    <property type="match status" value="1"/>
</dbReference>
<dbReference type="Pfam" id="PF01171">
    <property type="entry name" value="ATP_bind_3"/>
    <property type="match status" value="1"/>
</dbReference>
<dbReference type="Pfam" id="PF11734">
    <property type="entry name" value="TilS_C"/>
    <property type="match status" value="1"/>
</dbReference>
<evidence type="ECO:0000256" key="1">
    <source>
        <dbReference type="ARBA" id="ARBA00004496"/>
    </source>
</evidence>
<keyword evidence="3 8" id="KW-0436">Ligase</keyword>
<evidence type="ECO:0000256" key="7">
    <source>
        <dbReference type="ARBA" id="ARBA00048539"/>
    </source>
</evidence>
<evidence type="ECO:0000256" key="8">
    <source>
        <dbReference type="HAMAP-Rule" id="MF_01161"/>
    </source>
</evidence>
<comment type="domain">
    <text evidence="8">The N-terminal region contains the highly conserved SGGXDS motif, predicted to be a P-loop motif involved in ATP binding.</text>
</comment>
<evidence type="ECO:0000256" key="3">
    <source>
        <dbReference type="ARBA" id="ARBA00022598"/>
    </source>
</evidence>
<comment type="catalytic activity">
    <reaction evidence="7 8">
        <text>cytidine(34) in tRNA(Ile2) + L-lysine + ATP = lysidine(34) in tRNA(Ile2) + AMP + diphosphate + H(+)</text>
        <dbReference type="Rhea" id="RHEA:43744"/>
        <dbReference type="Rhea" id="RHEA-COMP:10625"/>
        <dbReference type="Rhea" id="RHEA-COMP:10670"/>
        <dbReference type="ChEBI" id="CHEBI:15378"/>
        <dbReference type="ChEBI" id="CHEBI:30616"/>
        <dbReference type="ChEBI" id="CHEBI:32551"/>
        <dbReference type="ChEBI" id="CHEBI:33019"/>
        <dbReference type="ChEBI" id="CHEBI:82748"/>
        <dbReference type="ChEBI" id="CHEBI:83665"/>
        <dbReference type="ChEBI" id="CHEBI:456215"/>
        <dbReference type="EC" id="6.3.4.19"/>
    </reaction>
</comment>
<sequence length="463" mass="54607">MLEKFIRTVKRHNMFQKGDGIVVGVSGGPDSIALLHLFWRIREEYDLKLYAVHLNHQFRGEEADEDADYVRRFCENIGVKAFIFSKNVSLYSKEKGITFEEAGREIRYGLFDEVMKKMNANKIAVAQNMDDQAETVLMRLMRGTGLEGLSAIDYVRDEKIIRPILDIRRKEIEDYCNEYNLKPRIDKTNLEAVYTRNRIRLELIPYIEKYFNKNIKETLSRTTNIIREDKDFLNIAAKKAYHQVVIKNNSDIRINKKAFEEKHPAIQRRILREAINQSMGELKDVQHKHIEKLLDFIKYGSVGREIHLPKGIYAVLDYDAMMIKKGKRKIERDEFEYNINIGETLNIKEDKAFLKAVVIDRKDIKNISKGQDKKYFDFDKIKSHLIVRNRRNGDRFTPFGMKGSKKLKDFFIDEKISREERDKIPLVCDGEEIIWVIGHRMSENYKVEKETKNVLVIIYKKYS</sequence>
<accession>A0ABX8RFP6</accession>
<dbReference type="InterPro" id="IPR012094">
    <property type="entry name" value="tRNA_Ile_lys_synt"/>
</dbReference>
<feature type="binding site" evidence="8">
    <location>
        <begin position="26"/>
        <end position="31"/>
    </location>
    <ligand>
        <name>ATP</name>
        <dbReference type="ChEBI" id="CHEBI:30616"/>
    </ligand>
</feature>
<gene>
    <name evidence="8 10" type="primary">tilS</name>
    <name evidence="10" type="ORF">KVH43_05985</name>
</gene>
<comment type="similarity">
    <text evidence="8">Belongs to the tRNA(Ile)-lysidine synthase family.</text>
</comment>
<evidence type="ECO:0000313" key="11">
    <source>
        <dbReference type="Proteomes" id="UP000886818"/>
    </source>
</evidence>
<evidence type="ECO:0000313" key="10">
    <source>
        <dbReference type="EMBL" id="QXM07239.1"/>
    </source>
</evidence>
<comment type="function">
    <text evidence="8">Ligates lysine onto the cytidine present at position 34 of the AUA codon-specific tRNA(Ile) that contains the anticodon CAU, in an ATP-dependent manner. Cytidine is converted to lysidine, thus changing the amino acid specificity of the tRNA from methionine to isoleucine.</text>
</comment>
<keyword evidence="6 8" id="KW-0067">ATP-binding</keyword>
<dbReference type="Proteomes" id="UP000886818">
    <property type="component" value="Chromosome"/>
</dbReference>
<dbReference type="EMBL" id="CP078093">
    <property type="protein sequence ID" value="QXM07239.1"/>
    <property type="molecule type" value="Genomic_DNA"/>
</dbReference>
<feature type="domain" description="Lysidine-tRNA(Ile) synthetase C-terminal" evidence="9">
    <location>
        <begin position="385"/>
        <end position="457"/>
    </location>
</feature>
<evidence type="ECO:0000256" key="6">
    <source>
        <dbReference type="ARBA" id="ARBA00022840"/>
    </source>
</evidence>
<evidence type="ECO:0000259" key="9">
    <source>
        <dbReference type="SMART" id="SM00977"/>
    </source>
</evidence>
<evidence type="ECO:0000256" key="5">
    <source>
        <dbReference type="ARBA" id="ARBA00022741"/>
    </source>
</evidence>
<dbReference type="EC" id="6.3.4.19" evidence="8"/>
<dbReference type="InterPro" id="IPR012795">
    <property type="entry name" value="tRNA_Ile_lys_synt_N"/>
</dbReference>
<dbReference type="PANTHER" id="PTHR43033">
    <property type="entry name" value="TRNA(ILE)-LYSIDINE SYNTHASE-RELATED"/>
    <property type="match status" value="1"/>
</dbReference>
<keyword evidence="2 8" id="KW-0963">Cytoplasm</keyword>
<evidence type="ECO:0000256" key="4">
    <source>
        <dbReference type="ARBA" id="ARBA00022694"/>
    </source>
</evidence>
<dbReference type="GO" id="GO:0032267">
    <property type="term" value="F:tRNA(Ile)-lysidine synthase activity"/>
    <property type="evidence" value="ECO:0007669"/>
    <property type="project" value="UniProtKB-EC"/>
</dbReference>
<organism evidence="10 11">
    <name type="scientific">Crassaminicella indica</name>
    <dbReference type="NCBI Taxonomy" id="2855394"/>
    <lineage>
        <taxon>Bacteria</taxon>
        <taxon>Bacillati</taxon>
        <taxon>Bacillota</taxon>
        <taxon>Clostridia</taxon>
        <taxon>Eubacteriales</taxon>
        <taxon>Clostridiaceae</taxon>
        <taxon>Crassaminicella</taxon>
    </lineage>
</organism>
<name>A0ABX8RFP6_9CLOT</name>
<protein>
    <recommendedName>
        <fullName evidence="8">tRNA(Ile)-lysidine synthase</fullName>
        <ecNumber evidence="8">6.3.4.19</ecNumber>
    </recommendedName>
    <alternativeName>
        <fullName evidence="8">tRNA(Ile)-2-lysyl-cytidine synthase</fullName>
    </alternativeName>
    <alternativeName>
        <fullName evidence="8">tRNA(Ile)-lysidine synthetase</fullName>
    </alternativeName>
</protein>
<proteinExistence type="inferred from homology"/>
<reference evidence="10" key="1">
    <citation type="submission" date="2021-07" db="EMBL/GenBank/DDBJ databases">
        <title>Complete genome sequence of Crassaminicella sp. 143-21, isolated from a deep-sea hydrothermal vent.</title>
        <authorList>
            <person name="Li X."/>
        </authorList>
    </citation>
    <scope>NUCLEOTIDE SEQUENCE</scope>
    <source>
        <strain evidence="10">143-21</strain>
    </source>
</reference>
<keyword evidence="4 8" id="KW-0819">tRNA processing</keyword>
<dbReference type="NCBIfam" id="TIGR02432">
    <property type="entry name" value="lysidine_TilS_N"/>
    <property type="match status" value="1"/>
</dbReference>
<dbReference type="NCBIfam" id="TIGR02433">
    <property type="entry name" value="lysidine_TilS_C"/>
    <property type="match status" value="1"/>
</dbReference>
<dbReference type="InterPro" id="IPR012796">
    <property type="entry name" value="Lysidine-tRNA-synth_C"/>
</dbReference>
<comment type="subcellular location">
    <subcellularLocation>
        <location evidence="1 8">Cytoplasm</location>
    </subcellularLocation>
</comment>
<dbReference type="HAMAP" id="MF_01161">
    <property type="entry name" value="tRNA_Ile_lys_synt"/>
    <property type="match status" value="1"/>
</dbReference>
<evidence type="ECO:0000256" key="2">
    <source>
        <dbReference type="ARBA" id="ARBA00022490"/>
    </source>
</evidence>
<dbReference type="RefSeq" id="WP_218283925.1">
    <property type="nucleotide sequence ID" value="NZ_CP078093.1"/>
</dbReference>
<keyword evidence="5 8" id="KW-0547">Nucleotide-binding</keyword>
<keyword evidence="11" id="KW-1185">Reference proteome</keyword>
<dbReference type="CDD" id="cd01992">
    <property type="entry name" value="TilS_N"/>
    <property type="match status" value="1"/>
</dbReference>